<evidence type="ECO:0000259" key="1">
    <source>
        <dbReference type="Pfam" id="PF12146"/>
    </source>
</evidence>
<dbReference type="InterPro" id="IPR051044">
    <property type="entry name" value="MAG_DAG_Lipase"/>
</dbReference>
<dbReference type="OrthoDB" id="9806902at2"/>
<evidence type="ECO:0000313" key="6">
    <source>
        <dbReference type="Proteomes" id="UP000473681"/>
    </source>
</evidence>
<dbReference type="Gene3D" id="3.40.50.1820">
    <property type="entry name" value="alpha/beta hydrolase"/>
    <property type="match status" value="1"/>
</dbReference>
<dbReference type="InterPro" id="IPR029058">
    <property type="entry name" value="AB_hydrolase_fold"/>
</dbReference>
<evidence type="ECO:0000313" key="4">
    <source>
        <dbReference type="EMBL" id="NFN35449.1"/>
    </source>
</evidence>
<dbReference type="AlphaFoldDB" id="A0A0C2SKA1"/>
<evidence type="ECO:0000313" key="3">
    <source>
        <dbReference type="EMBL" id="NFF87056.1"/>
    </source>
</evidence>
<dbReference type="EMBL" id="SWVK01000012">
    <property type="protein sequence ID" value="NFN35449.1"/>
    <property type="molecule type" value="Genomic_DNA"/>
</dbReference>
<dbReference type="PANTHER" id="PTHR11614">
    <property type="entry name" value="PHOSPHOLIPASE-RELATED"/>
    <property type="match status" value="1"/>
</dbReference>
<dbReference type="Pfam" id="PF12146">
    <property type="entry name" value="Hydrolase_4"/>
    <property type="match status" value="1"/>
</dbReference>
<reference evidence="6 7" key="2">
    <citation type="submission" date="2019-04" db="EMBL/GenBank/DDBJ databases">
        <title>Genome sequencing of Clostridium botulinum Groups I-IV and Clostridium butyricum.</title>
        <authorList>
            <person name="Brunt J."/>
            <person name="Van Vliet A.H.M."/>
            <person name="Stringer S.C."/>
            <person name="Carter A.T."/>
            <person name="Peck M.W."/>
        </authorList>
    </citation>
    <scope>NUCLEOTIDE SEQUENCE [LARGE SCALE GENOMIC DNA]</scope>
    <source>
        <strain evidence="3 7">1605</strain>
        <strain evidence="4 6">CB-K-33E</strain>
    </source>
</reference>
<evidence type="ECO:0000313" key="7">
    <source>
        <dbReference type="Proteomes" id="UP000476820"/>
    </source>
</evidence>
<dbReference type="Proteomes" id="UP000476820">
    <property type="component" value="Unassembled WGS sequence"/>
</dbReference>
<name>A0A0C2SKA1_CLOBO</name>
<comment type="caution">
    <text evidence="2">The sequence shown here is derived from an EMBL/GenBank/DDBJ whole genome shotgun (WGS) entry which is preliminary data.</text>
</comment>
<gene>
    <name evidence="2" type="ORF">EXM65_04570</name>
    <name evidence="3" type="ORF">FC774_03995</name>
    <name evidence="4" type="ORF">FDB51_10005</name>
</gene>
<protein>
    <submittedName>
        <fullName evidence="2">Alpha/beta fold hydrolase</fullName>
    </submittedName>
    <submittedName>
        <fullName evidence="3">Alpha/beta hydrolase</fullName>
    </submittedName>
</protein>
<proteinExistence type="predicted"/>
<accession>A0A0C2SKA1</accession>
<dbReference type="Proteomes" id="UP000473681">
    <property type="component" value="Unassembled WGS sequence"/>
</dbReference>
<dbReference type="RefSeq" id="WP_012450988.1">
    <property type="nucleotide sequence ID" value="NZ_CP010520.1"/>
</dbReference>
<organism evidence="2 5">
    <name type="scientific">Clostridium botulinum</name>
    <dbReference type="NCBI Taxonomy" id="1491"/>
    <lineage>
        <taxon>Bacteria</taxon>
        <taxon>Bacillati</taxon>
        <taxon>Bacillota</taxon>
        <taxon>Clostridia</taxon>
        <taxon>Eubacteriales</taxon>
        <taxon>Clostridiaceae</taxon>
        <taxon>Clostridium</taxon>
    </lineage>
</organism>
<keyword evidence="2" id="KW-0378">Hydrolase</keyword>
<feature type="domain" description="Serine aminopeptidase S33" evidence="1">
    <location>
        <begin position="31"/>
        <end position="289"/>
    </location>
</feature>
<dbReference type="EMBL" id="SGKU01000008">
    <property type="protein sequence ID" value="NFA41867.1"/>
    <property type="molecule type" value="Genomic_DNA"/>
</dbReference>
<reference evidence="2 5" key="1">
    <citation type="submission" date="2019-02" db="EMBL/GenBank/DDBJ databases">
        <title>Genome sequencing of Clostridium botulinum clinical isolates.</title>
        <authorList>
            <person name="Brunt J."/>
            <person name="Van Vliet A.H.M."/>
            <person name="Stringer S.C."/>
            <person name="Grant K.A."/>
            <person name="Carter A.C."/>
            <person name="Peck M.W."/>
        </authorList>
    </citation>
    <scope>NUCLEOTIDE SEQUENCE [LARGE SCALE GENOMIC DNA]</scope>
    <source>
        <strain evidence="2 5">H113700579</strain>
    </source>
</reference>
<dbReference type="EMBL" id="SWOV01000006">
    <property type="protein sequence ID" value="NFF87056.1"/>
    <property type="molecule type" value="Genomic_DNA"/>
</dbReference>
<dbReference type="GO" id="GO:0016787">
    <property type="term" value="F:hydrolase activity"/>
    <property type="evidence" value="ECO:0007669"/>
    <property type="project" value="UniProtKB-KW"/>
</dbReference>
<dbReference type="InterPro" id="IPR022742">
    <property type="entry name" value="Hydrolase_4"/>
</dbReference>
<dbReference type="Proteomes" id="UP000472355">
    <property type="component" value="Unassembled WGS sequence"/>
</dbReference>
<sequence>MGIKELNFEIKRDDGVNVFVRKFLKEDVSLKGVVIVCHGLGEHAGRYKNFNEVLAENGFIVYAHDQRAHGKTAERDDVVHLERGGFSKTVDDMEALYKIVKAENENLPIFIFAHSMGTVITRKFIQKYSNNELKGVILCGPVYFVDRIKELCDESKKSMIKNGSDYVDVNLMGLAFGSFNERFEPKRTDFDWLTRDNKEVDKYINDSLCGKPQTAGYYYEFASGFNVYDEEEINKIRKDLSVFFITGGDDPTSGYGEGIKVASEKYKKAGINGINLKIYPKARHELLNEFNKEEVINDVINWINNRI</sequence>
<dbReference type="SUPFAM" id="SSF53474">
    <property type="entry name" value="alpha/beta-Hydrolases"/>
    <property type="match status" value="1"/>
</dbReference>
<evidence type="ECO:0000313" key="5">
    <source>
        <dbReference type="Proteomes" id="UP000472355"/>
    </source>
</evidence>
<evidence type="ECO:0000313" key="2">
    <source>
        <dbReference type="EMBL" id="NFA41867.1"/>
    </source>
</evidence>